<gene>
    <name evidence="2" type="ORF">ACFQRB_04585</name>
</gene>
<dbReference type="AlphaFoldDB" id="A0ABD5XM12"/>
<dbReference type="Proteomes" id="UP001596368">
    <property type="component" value="Unassembled WGS sequence"/>
</dbReference>
<feature type="compositionally biased region" description="Low complexity" evidence="1">
    <location>
        <begin position="89"/>
        <end position="102"/>
    </location>
</feature>
<organism evidence="2 3">
    <name type="scientific">Halobaculum litoreum</name>
    <dbReference type="NCBI Taxonomy" id="3031998"/>
    <lineage>
        <taxon>Archaea</taxon>
        <taxon>Methanobacteriati</taxon>
        <taxon>Methanobacteriota</taxon>
        <taxon>Stenosarchaea group</taxon>
        <taxon>Halobacteria</taxon>
        <taxon>Halobacteriales</taxon>
        <taxon>Haloferacaceae</taxon>
        <taxon>Halobaculum</taxon>
    </lineage>
</organism>
<evidence type="ECO:0008006" key="4">
    <source>
        <dbReference type="Google" id="ProtNLM"/>
    </source>
</evidence>
<feature type="region of interest" description="Disordered" evidence="1">
    <location>
        <begin position="78"/>
        <end position="110"/>
    </location>
</feature>
<evidence type="ECO:0000256" key="1">
    <source>
        <dbReference type="SAM" id="MobiDB-lite"/>
    </source>
</evidence>
<name>A0ABD5XM12_9EURY</name>
<evidence type="ECO:0000313" key="3">
    <source>
        <dbReference type="Proteomes" id="UP001596368"/>
    </source>
</evidence>
<dbReference type="EMBL" id="JBHSZG010000001">
    <property type="protein sequence ID" value="MFC7136028.1"/>
    <property type="molecule type" value="Genomic_DNA"/>
</dbReference>
<comment type="caution">
    <text evidence="2">The sequence shown here is derived from an EMBL/GenBank/DDBJ whole genome shotgun (WGS) entry which is preliminary data.</text>
</comment>
<reference evidence="2 3" key="1">
    <citation type="journal article" date="2019" name="Int. J. Syst. Evol. Microbiol.">
        <title>The Global Catalogue of Microorganisms (GCM) 10K type strain sequencing project: providing services to taxonomists for standard genome sequencing and annotation.</title>
        <authorList>
            <consortium name="The Broad Institute Genomics Platform"/>
            <consortium name="The Broad Institute Genome Sequencing Center for Infectious Disease"/>
            <person name="Wu L."/>
            <person name="Ma J."/>
        </authorList>
    </citation>
    <scope>NUCLEOTIDE SEQUENCE [LARGE SCALE GENOMIC DNA]</scope>
    <source>
        <strain evidence="2 3">DT92</strain>
    </source>
</reference>
<evidence type="ECO:0000313" key="2">
    <source>
        <dbReference type="EMBL" id="MFC7136028.1"/>
    </source>
</evidence>
<accession>A0ABD5XM12</accession>
<keyword evidence="3" id="KW-1185">Reference proteome</keyword>
<sequence length="110" mass="12337">MSLPDREAVPDAEKWDPSLVFETPADWEAAADAFADRLDELRAYEDRATADGETLRELLDLVEERGSAGWGRCGCTRFSPPPSTRPTRRPATAWPATATSRRSWMRPWAS</sequence>
<proteinExistence type="predicted"/>
<protein>
    <recommendedName>
        <fullName evidence="4">Oligoendopeptidase F</fullName>
    </recommendedName>
</protein>